<dbReference type="RefSeq" id="WP_100916313.1">
    <property type="nucleotide sequence ID" value="NZ_CP025057.1"/>
</dbReference>
<evidence type="ECO:0000313" key="11">
    <source>
        <dbReference type="Proteomes" id="UP000231823"/>
    </source>
</evidence>
<evidence type="ECO:0000256" key="3">
    <source>
        <dbReference type="ARBA" id="ARBA00022917"/>
    </source>
</evidence>
<dbReference type="InterPro" id="IPR036787">
    <property type="entry name" value="T_IF-3_N_sf"/>
</dbReference>
<keyword evidence="4" id="KW-0963">Cytoplasm</keyword>
<dbReference type="PROSITE" id="PS00938">
    <property type="entry name" value="IF3"/>
    <property type="match status" value="1"/>
</dbReference>
<dbReference type="InterPro" id="IPR036788">
    <property type="entry name" value="T_IF-3_C_sf"/>
</dbReference>
<dbReference type="EMBL" id="CP025057">
    <property type="protein sequence ID" value="AUB31324.1"/>
    <property type="molecule type" value="Genomic_DNA"/>
</dbReference>
<dbReference type="GO" id="GO:0043022">
    <property type="term" value="F:ribosome binding"/>
    <property type="evidence" value="ECO:0007669"/>
    <property type="project" value="TreeGrafter"/>
</dbReference>
<dbReference type="Pfam" id="PF05198">
    <property type="entry name" value="IF3_N"/>
    <property type="match status" value="1"/>
</dbReference>
<keyword evidence="11" id="KW-1185">Reference proteome</keyword>
<evidence type="ECO:0000256" key="1">
    <source>
        <dbReference type="ARBA" id="ARBA00005439"/>
    </source>
</evidence>
<keyword evidence="7" id="KW-0175">Coiled coil</keyword>
<evidence type="ECO:0000313" key="10">
    <source>
        <dbReference type="EMBL" id="AUB31324.1"/>
    </source>
</evidence>
<dbReference type="AlphaFoldDB" id="A0A2K8SCY9"/>
<dbReference type="InterPro" id="IPR019813">
    <property type="entry name" value="Translation_initiation_fac3_CS"/>
</dbReference>
<name>A0A2K8SCY9_9MOLU</name>
<keyword evidence="3 4" id="KW-0648">Protein biosynthesis</keyword>
<sequence>MADNRNIKTDFVNREIRAKQVLIINDDGTKNGPLNKFEALKLAEEAGLDLFQVGMQDNSTAIAKILDYGKYKYEQKRKQKENKKNQVKVENKEIRLTVGIGEHDMDTKARKAREFLLAGDRVKISLKFKGREITFQEFGKETLDKFFAKIEDVAKIEKEAKLNTRFLDMYVVPKKG</sequence>
<evidence type="ECO:0000259" key="9">
    <source>
        <dbReference type="Pfam" id="PF05198"/>
    </source>
</evidence>
<keyword evidence="2 4" id="KW-0396">Initiation factor</keyword>
<dbReference type="Gene3D" id="3.30.110.10">
    <property type="entry name" value="Translation initiation factor 3 (IF-3), C-terminal domain"/>
    <property type="match status" value="1"/>
</dbReference>
<dbReference type="Gene3D" id="3.10.20.80">
    <property type="entry name" value="Translation initiation factor 3 (IF-3), N-terminal domain"/>
    <property type="match status" value="1"/>
</dbReference>
<dbReference type="InterPro" id="IPR019815">
    <property type="entry name" value="Translation_initiation_fac_3_C"/>
</dbReference>
<evidence type="ECO:0000259" key="8">
    <source>
        <dbReference type="Pfam" id="PF00707"/>
    </source>
</evidence>
<dbReference type="GO" id="GO:0016020">
    <property type="term" value="C:membrane"/>
    <property type="evidence" value="ECO:0007669"/>
    <property type="project" value="TreeGrafter"/>
</dbReference>
<dbReference type="SUPFAM" id="SSF54364">
    <property type="entry name" value="Translation initiation factor IF3, N-terminal domain"/>
    <property type="match status" value="1"/>
</dbReference>
<dbReference type="InterPro" id="IPR001288">
    <property type="entry name" value="Translation_initiation_fac_3"/>
</dbReference>
<dbReference type="Proteomes" id="UP000231823">
    <property type="component" value="Chromosome"/>
</dbReference>
<dbReference type="InterPro" id="IPR019814">
    <property type="entry name" value="Translation_initiation_fac_3_N"/>
</dbReference>
<evidence type="ECO:0000256" key="7">
    <source>
        <dbReference type="SAM" id="Coils"/>
    </source>
</evidence>
<dbReference type="SUPFAM" id="SSF55200">
    <property type="entry name" value="Translation initiation factor IF3, C-terminal domain"/>
    <property type="match status" value="1"/>
</dbReference>
<proteinExistence type="inferred from homology"/>
<feature type="domain" description="Translation initiation factor 3 C-terminal" evidence="8">
    <location>
        <begin position="89"/>
        <end position="174"/>
    </location>
</feature>
<dbReference type="OrthoDB" id="9806014at2"/>
<dbReference type="KEGG" id="sfz:SFLOR_v1c02670"/>
<protein>
    <recommendedName>
        <fullName evidence="4 5">Translation initiation factor IF-3</fullName>
    </recommendedName>
</protein>
<evidence type="ECO:0000256" key="6">
    <source>
        <dbReference type="RuleBase" id="RU000646"/>
    </source>
</evidence>
<evidence type="ECO:0000256" key="5">
    <source>
        <dbReference type="NCBIfam" id="TIGR00168"/>
    </source>
</evidence>
<dbReference type="PANTHER" id="PTHR10938">
    <property type="entry name" value="TRANSLATION INITIATION FACTOR IF-3"/>
    <property type="match status" value="1"/>
</dbReference>
<evidence type="ECO:0000256" key="4">
    <source>
        <dbReference type="HAMAP-Rule" id="MF_00080"/>
    </source>
</evidence>
<dbReference type="HAMAP" id="MF_00080">
    <property type="entry name" value="IF_3"/>
    <property type="match status" value="1"/>
</dbReference>
<feature type="coiled-coil region" evidence="7">
    <location>
        <begin position="70"/>
        <end position="97"/>
    </location>
</feature>
<dbReference type="GO" id="GO:0003743">
    <property type="term" value="F:translation initiation factor activity"/>
    <property type="evidence" value="ECO:0007669"/>
    <property type="project" value="UniProtKB-UniRule"/>
</dbReference>
<comment type="subcellular location">
    <subcellularLocation>
        <location evidence="4 6">Cytoplasm</location>
    </subcellularLocation>
</comment>
<reference evidence="10 11" key="1">
    <citation type="submission" date="2017-12" db="EMBL/GenBank/DDBJ databases">
        <title>Complete genome sequence of Spiroplasma floricola 23-6 (ATCC 29989).</title>
        <authorList>
            <person name="Tsai Y.-M."/>
            <person name="Wu P.-S."/>
            <person name="Lo W.-S."/>
            <person name="Kuo C.-H."/>
        </authorList>
    </citation>
    <scope>NUCLEOTIDE SEQUENCE [LARGE SCALE GENOMIC DNA]</scope>
    <source>
        <strain evidence="10 11">23-6</strain>
    </source>
</reference>
<feature type="domain" description="Translation initiation factor 3 N-terminal" evidence="9">
    <location>
        <begin position="12"/>
        <end position="82"/>
    </location>
</feature>
<accession>A0A2K8SCY9</accession>
<comment type="function">
    <text evidence="4 6">IF-3 binds to the 30S ribosomal subunit and shifts the equilibrium between 70S ribosomes and their 50S and 30S subunits in favor of the free subunits, thus enhancing the availability of 30S subunits on which protein synthesis initiation begins.</text>
</comment>
<dbReference type="PANTHER" id="PTHR10938:SF0">
    <property type="entry name" value="TRANSLATION INITIATION FACTOR IF-3, MITOCHONDRIAL"/>
    <property type="match status" value="1"/>
</dbReference>
<dbReference type="GO" id="GO:0032790">
    <property type="term" value="P:ribosome disassembly"/>
    <property type="evidence" value="ECO:0007669"/>
    <property type="project" value="TreeGrafter"/>
</dbReference>
<comment type="similarity">
    <text evidence="1 4 6">Belongs to the IF-3 family.</text>
</comment>
<organism evidence="10 11">
    <name type="scientific">Spiroplasma floricola 23-6</name>
    <dbReference type="NCBI Taxonomy" id="1336749"/>
    <lineage>
        <taxon>Bacteria</taxon>
        <taxon>Bacillati</taxon>
        <taxon>Mycoplasmatota</taxon>
        <taxon>Mollicutes</taxon>
        <taxon>Entomoplasmatales</taxon>
        <taxon>Spiroplasmataceae</taxon>
        <taxon>Spiroplasma</taxon>
    </lineage>
</organism>
<dbReference type="NCBIfam" id="TIGR00168">
    <property type="entry name" value="infC"/>
    <property type="match status" value="1"/>
</dbReference>
<dbReference type="Pfam" id="PF00707">
    <property type="entry name" value="IF3_C"/>
    <property type="match status" value="1"/>
</dbReference>
<gene>
    <name evidence="4 10" type="primary">infC</name>
    <name evidence="10" type="ORF">SFLOR_v1c02670</name>
</gene>
<comment type="subunit">
    <text evidence="4 6">Monomer.</text>
</comment>
<dbReference type="GO" id="GO:0005829">
    <property type="term" value="C:cytosol"/>
    <property type="evidence" value="ECO:0007669"/>
    <property type="project" value="TreeGrafter"/>
</dbReference>
<evidence type="ECO:0000256" key="2">
    <source>
        <dbReference type="ARBA" id="ARBA00022540"/>
    </source>
</evidence>